<dbReference type="EMBL" id="HBGG01024224">
    <property type="protein sequence ID" value="CAD9210368.1"/>
    <property type="molecule type" value="Transcribed_RNA"/>
</dbReference>
<reference evidence="2" key="1">
    <citation type="submission" date="2021-01" db="EMBL/GenBank/DDBJ databases">
        <authorList>
            <person name="Corre E."/>
            <person name="Pelletier E."/>
            <person name="Niang G."/>
            <person name="Scheremetjew M."/>
            <person name="Finn R."/>
            <person name="Kale V."/>
            <person name="Holt S."/>
            <person name="Cochrane G."/>
            <person name="Meng A."/>
            <person name="Brown T."/>
            <person name="Cohen L."/>
        </authorList>
    </citation>
    <scope>NUCLEOTIDE SEQUENCE</scope>
    <source>
        <strain evidence="2">PLY429</strain>
    </source>
</reference>
<accession>A0A7S1SWN3</accession>
<dbReference type="SUPFAM" id="SSF143503">
    <property type="entry name" value="PUG domain-like"/>
    <property type="match status" value="1"/>
</dbReference>
<feature type="coiled-coil region" evidence="1">
    <location>
        <begin position="93"/>
        <end position="127"/>
    </location>
</feature>
<dbReference type="InterPro" id="IPR036339">
    <property type="entry name" value="PUB-like_dom_sf"/>
</dbReference>
<dbReference type="Gene3D" id="1.20.58.2190">
    <property type="match status" value="1"/>
</dbReference>
<dbReference type="CDD" id="cd09212">
    <property type="entry name" value="PUB"/>
    <property type="match status" value="1"/>
</dbReference>
<sequence>MTRYEKMHPDKVLRCLNIAHRLLSQALLHPLEPDPYHRVRASTKALTTGLLEVPGGEELLLAARWYPTTFNHQKYFVFDREEEHSLEVLKAVGDCVEKALELAERRAEREEAEKASQRNQKEYLEEVQRKIEEDKQARKARFRYAAIRPDRG</sequence>
<name>A0A7S1SWN3_9CHLO</name>
<keyword evidence="1" id="KW-0175">Coiled coil</keyword>
<organism evidence="2">
    <name type="scientific">Tetraselmis chuii</name>
    <dbReference type="NCBI Taxonomy" id="63592"/>
    <lineage>
        <taxon>Eukaryota</taxon>
        <taxon>Viridiplantae</taxon>
        <taxon>Chlorophyta</taxon>
        <taxon>core chlorophytes</taxon>
        <taxon>Chlorodendrophyceae</taxon>
        <taxon>Chlorodendrales</taxon>
        <taxon>Chlorodendraceae</taxon>
        <taxon>Tetraselmis</taxon>
    </lineage>
</organism>
<protein>
    <recommendedName>
        <fullName evidence="3">PUB domain-containing protein</fullName>
    </recommendedName>
</protein>
<dbReference type="AlphaFoldDB" id="A0A7S1SWN3"/>
<evidence type="ECO:0008006" key="3">
    <source>
        <dbReference type="Google" id="ProtNLM"/>
    </source>
</evidence>
<gene>
    <name evidence="2" type="ORF">TCHU04912_LOCUS12607</name>
</gene>
<proteinExistence type="predicted"/>
<evidence type="ECO:0000313" key="2">
    <source>
        <dbReference type="EMBL" id="CAD9210368.1"/>
    </source>
</evidence>
<evidence type="ECO:0000256" key="1">
    <source>
        <dbReference type="SAM" id="Coils"/>
    </source>
</evidence>